<evidence type="ECO:0000313" key="2">
    <source>
        <dbReference type="EMBL" id="SLN34868.1"/>
    </source>
</evidence>
<dbReference type="InterPro" id="IPR002881">
    <property type="entry name" value="DUF58"/>
</dbReference>
<dbReference type="PANTHER" id="PTHR33608">
    <property type="entry name" value="BLL2464 PROTEIN"/>
    <property type="match status" value="1"/>
</dbReference>
<evidence type="ECO:0000259" key="1">
    <source>
        <dbReference type="Pfam" id="PF01882"/>
    </source>
</evidence>
<evidence type="ECO:0000313" key="3">
    <source>
        <dbReference type="Proteomes" id="UP000193307"/>
    </source>
</evidence>
<feature type="domain" description="DUF58" evidence="1">
    <location>
        <begin position="50"/>
        <end position="250"/>
    </location>
</feature>
<dbReference type="PANTHER" id="PTHR33608:SF6">
    <property type="entry name" value="BLL2464 PROTEIN"/>
    <property type="match status" value="1"/>
</dbReference>
<dbReference type="Proteomes" id="UP000193307">
    <property type="component" value="Unassembled WGS sequence"/>
</dbReference>
<dbReference type="RefSeq" id="WP_370738056.1">
    <property type="nucleotide sequence ID" value="NZ_FNZV01000006.1"/>
</dbReference>
<organism evidence="2 3">
    <name type="scientific">Pacificibacter marinus</name>
    <dbReference type="NCBI Taxonomy" id="658057"/>
    <lineage>
        <taxon>Bacteria</taxon>
        <taxon>Pseudomonadati</taxon>
        <taxon>Pseudomonadota</taxon>
        <taxon>Alphaproteobacteria</taxon>
        <taxon>Rhodobacterales</taxon>
        <taxon>Roseobacteraceae</taxon>
        <taxon>Pacificibacter</taxon>
    </lineage>
</organism>
<dbReference type="STRING" id="658057.SAMN04488032_10631"/>
<dbReference type="EMBL" id="FWFW01000003">
    <property type="protein sequence ID" value="SLN34868.1"/>
    <property type="molecule type" value="Genomic_DNA"/>
</dbReference>
<dbReference type="AlphaFoldDB" id="A0A1Y5SCL6"/>
<gene>
    <name evidence="2" type="ORF">PAM7971_01523</name>
</gene>
<protein>
    <recommendedName>
        <fullName evidence="1">DUF58 domain-containing protein</fullName>
    </recommendedName>
</protein>
<keyword evidence="3" id="KW-1185">Reference proteome</keyword>
<accession>A0A1Y5SCL6</accession>
<dbReference type="Pfam" id="PF01882">
    <property type="entry name" value="DUF58"/>
    <property type="match status" value="1"/>
</dbReference>
<reference evidence="2 3" key="1">
    <citation type="submission" date="2017-03" db="EMBL/GenBank/DDBJ databases">
        <authorList>
            <person name="Afonso C.L."/>
            <person name="Miller P.J."/>
            <person name="Scott M.A."/>
            <person name="Spackman E."/>
            <person name="Goraichik I."/>
            <person name="Dimitrov K.M."/>
            <person name="Suarez D.L."/>
            <person name="Swayne D.E."/>
        </authorList>
    </citation>
    <scope>NUCLEOTIDE SEQUENCE [LARGE SCALE GENOMIC DNA]</scope>
    <source>
        <strain evidence="2 3">CECT 7971</strain>
    </source>
</reference>
<proteinExistence type="predicted"/>
<sequence length="290" mass="31966">MNKSNDLRTRSEALAAPMPALLAEADHLAQTLMMGGHGRRRAGNGSEFWQYRPAQAGDPARAIDWRRSAQSDAVFVREKEWQAAQSVYFWCDQSASMQFTSLKNGTVKSDRGALLALSLSIVLMQGGERVALCHHDTPPRNGPQQLRRIAEGLCLPLDAEHSAPDVSHFVPHAQAVFLSDFLGPIEPIEAALEAAANAGVRGALCQILDPAEEAFPYKGRTVFTSMNGRVSHETMRADDLQTRYKTRLNARKATLQNLAAQAGWQFICHHTDTPARVPLLWLYQALEGAR</sequence>
<name>A0A1Y5SCL6_9RHOB</name>